<dbReference type="SMART" id="SM00825">
    <property type="entry name" value="PKS_KS"/>
    <property type="match status" value="1"/>
</dbReference>
<dbReference type="EMBL" id="QDKH01000001">
    <property type="protein sequence ID" value="PWC19443.1"/>
    <property type="molecule type" value="Genomic_DNA"/>
</dbReference>
<dbReference type="FunFam" id="3.40.47.10:FF:000018">
    <property type="entry name" value="3-oxoacyl-[acyl-carrier-protein] synthase 2"/>
    <property type="match status" value="1"/>
</dbReference>
<dbReference type="InterPro" id="IPR016039">
    <property type="entry name" value="Thiolase-like"/>
</dbReference>
<evidence type="ECO:0000313" key="7">
    <source>
        <dbReference type="Proteomes" id="UP000296159"/>
    </source>
</evidence>
<dbReference type="AlphaFoldDB" id="A0A2U1UCP8"/>
<name>A0A2U1UCP8_9GAMM</name>
<keyword evidence="7" id="KW-1185">Reference proteome</keyword>
<evidence type="ECO:0000259" key="5">
    <source>
        <dbReference type="PROSITE" id="PS52004"/>
    </source>
</evidence>
<dbReference type="NCBIfam" id="NF006587">
    <property type="entry name" value="PRK09116.1"/>
    <property type="match status" value="1"/>
</dbReference>
<dbReference type="PANTHER" id="PTHR11712:SF325">
    <property type="entry name" value="3-OXOACYL-(ACYL-CARRIER-PROTEIN) SYNTHASE II FABF"/>
    <property type="match status" value="1"/>
</dbReference>
<reference evidence="6 7" key="1">
    <citation type="submission" date="2018-04" db="EMBL/GenBank/DDBJ databases">
        <title>Brenneria corticis sp.nov.</title>
        <authorList>
            <person name="Li Y."/>
        </authorList>
    </citation>
    <scope>NUCLEOTIDE SEQUENCE [LARGE SCALE GENOMIC DNA]</scope>
    <source>
        <strain evidence="6 7">CFCC 11842</strain>
    </source>
</reference>
<accession>A0A2U1UCP8</accession>
<dbReference type="PROSITE" id="PS52004">
    <property type="entry name" value="KS3_2"/>
    <property type="match status" value="1"/>
</dbReference>
<protein>
    <submittedName>
        <fullName evidence="6">Beta-ketoacyl-ACP synthase</fullName>
    </submittedName>
</protein>
<evidence type="ECO:0000256" key="1">
    <source>
        <dbReference type="ARBA" id="ARBA00005194"/>
    </source>
</evidence>
<dbReference type="InterPro" id="IPR018201">
    <property type="entry name" value="Ketoacyl_synth_AS"/>
</dbReference>
<dbReference type="InterPro" id="IPR014031">
    <property type="entry name" value="Ketoacyl_synth_C"/>
</dbReference>
<dbReference type="InterPro" id="IPR000794">
    <property type="entry name" value="Beta-ketoacyl_synthase"/>
</dbReference>
<sequence>MRRVVVTGMGGVTAFGESWQRVSDGLRAGRNAIRKMPEWRVYDGLNTQLGSPIDDFTPPEHYTRKRIRSMGRVSLMATRATELALQQAGLLEHPVLTSGEAGIAYGSSTGSTGPVSDFATMLTEKHTNNITGTTYVQMMPHTTAVNAGLFFGLRGRVIPTSSACTSGSQAIGYAWEAIRHGYQTVMVAGGAEELCPSEAAVFDTLFATSQRNDAPHTTPSPFDAGRDGLVIGEGAGTLVLEELEHAQARGATIYAELVGFYTNCDAAHITQPQRETMQICIEGSLRCAGLSAGDIGYINAHGTATDRGDVAESLATAAVFGDATPISSLKSYFGHTLGACGALEAWMSIEMMREGWFAPTLNLRQPAEDCGALDYIMDEPRYIDTDYVQSNNFAFGGINTSLIFRRWR</sequence>
<proteinExistence type="inferred from homology"/>
<dbReference type="GO" id="GO:0005829">
    <property type="term" value="C:cytosol"/>
    <property type="evidence" value="ECO:0007669"/>
    <property type="project" value="TreeGrafter"/>
</dbReference>
<dbReference type="UniPathway" id="UPA00094"/>
<dbReference type="RefSeq" id="WP_136164812.1">
    <property type="nucleotide sequence ID" value="NZ_KZ819071.1"/>
</dbReference>
<dbReference type="GO" id="GO:0006633">
    <property type="term" value="P:fatty acid biosynthetic process"/>
    <property type="evidence" value="ECO:0007669"/>
    <property type="project" value="UniProtKB-UniPathway"/>
</dbReference>
<dbReference type="Proteomes" id="UP000296159">
    <property type="component" value="Unassembled WGS sequence"/>
</dbReference>
<evidence type="ECO:0000313" key="6">
    <source>
        <dbReference type="EMBL" id="PWC19443.1"/>
    </source>
</evidence>
<dbReference type="GO" id="GO:0004315">
    <property type="term" value="F:3-oxoacyl-[acyl-carrier-protein] synthase activity"/>
    <property type="evidence" value="ECO:0007669"/>
    <property type="project" value="InterPro"/>
</dbReference>
<evidence type="ECO:0000256" key="4">
    <source>
        <dbReference type="RuleBase" id="RU003694"/>
    </source>
</evidence>
<evidence type="ECO:0000256" key="2">
    <source>
        <dbReference type="ARBA" id="ARBA00008467"/>
    </source>
</evidence>
<comment type="similarity">
    <text evidence="2 4">Belongs to the thiolase-like superfamily. Beta-ketoacyl-ACP synthases family.</text>
</comment>
<dbReference type="Gene3D" id="3.40.47.10">
    <property type="match status" value="2"/>
</dbReference>
<evidence type="ECO:0000256" key="3">
    <source>
        <dbReference type="ARBA" id="ARBA00022679"/>
    </source>
</evidence>
<dbReference type="InterPro" id="IPR014030">
    <property type="entry name" value="Ketoacyl_synth_N"/>
</dbReference>
<dbReference type="InterPro" id="IPR020841">
    <property type="entry name" value="PKS_Beta-ketoAc_synthase_dom"/>
</dbReference>
<dbReference type="CDD" id="cd00834">
    <property type="entry name" value="KAS_I_II"/>
    <property type="match status" value="1"/>
</dbReference>
<dbReference type="PANTHER" id="PTHR11712">
    <property type="entry name" value="POLYKETIDE SYNTHASE-RELATED"/>
    <property type="match status" value="1"/>
</dbReference>
<keyword evidence="3 4" id="KW-0808">Transferase</keyword>
<comment type="caution">
    <text evidence="6">The sequence shown here is derived from an EMBL/GenBank/DDBJ whole genome shotgun (WGS) entry which is preliminary data.</text>
</comment>
<dbReference type="PROSITE" id="PS00606">
    <property type="entry name" value="KS3_1"/>
    <property type="match status" value="1"/>
</dbReference>
<gene>
    <name evidence="6" type="ORF">DDT56_00230</name>
</gene>
<dbReference type="Pfam" id="PF00109">
    <property type="entry name" value="ketoacyl-synt"/>
    <property type="match status" value="1"/>
</dbReference>
<feature type="domain" description="Ketosynthase family 3 (KS3)" evidence="5">
    <location>
        <begin position="1"/>
        <end position="406"/>
    </location>
</feature>
<comment type="pathway">
    <text evidence="1">Lipid metabolism; fatty acid biosynthesis.</text>
</comment>
<dbReference type="Pfam" id="PF02801">
    <property type="entry name" value="Ketoacyl-synt_C"/>
    <property type="match status" value="1"/>
</dbReference>
<organism evidence="6 7">
    <name type="scientific">Brenneria corticis</name>
    <dbReference type="NCBI Taxonomy" id="2173106"/>
    <lineage>
        <taxon>Bacteria</taxon>
        <taxon>Pseudomonadati</taxon>
        <taxon>Pseudomonadota</taxon>
        <taxon>Gammaproteobacteria</taxon>
        <taxon>Enterobacterales</taxon>
        <taxon>Pectobacteriaceae</taxon>
        <taxon>Brenneria</taxon>
    </lineage>
</organism>
<dbReference type="SUPFAM" id="SSF53901">
    <property type="entry name" value="Thiolase-like"/>
    <property type="match status" value="2"/>
</dbReference>